<keyword evidence="2 5" id="KW-0645">Protease</keyword>
<reference evidence="10" key="1">
    <citation type="journal article" date="2019" name="Int. J. Syst. Evol. Microbiol.">
        <title>The Global Catalogue of Microorganisms (GCM) 10K type strain sequencing project: providing services to taxonomists for standard genome sequencing and annotation.</title>
        <authorList>
            <consortium name="The Broad Institute Genomics Platform"/>
            <consortium name="The Broad Institute Genome Sequencing Center for Infectious Disease"/>
            <person name="Wu L."/>
            <person name="Ma J."/>
        </authorList>
    </citation>
    <scope>NUCLEOTIDE SEQUENCE [LARGE SCALE GENOMIC DNA]</scope>
    <source>
        <strain evidence="10">KACC 12649</strain>
    </source>
</reference>
<dbReference type="Proteomes" id="UP001596050">
    <property type="component" value="Unassembled WGS sequence"/>
</dbReference>
<dbReference type="EMBL" id="JBHSMU010000018">
    <property type="protein sequence ID" value="MFC5462746.1"/>
    <property type="molecule type" value="Genomic_DNA"/>
</dbReference>
<name>A0ABW0LBM8_9BURK</name>
<comment type="similarity">
    <text evidence="1 5">Belongs to the peptidase S8 family.</text>
</comment>
<evidence type="ECO:0000256" key="1">
    <source>
        <dbReference type="ARBA" id="ARBA00011073"/>
    </source>
</evidence>
<dbReference type="Gene3D" id="3.40.50.200">
    <property type="entry name" value="Peptidase S8/S53 domain"/>
    <property type="match status" value="1"/>
</dbReference>
<evidence type="ECO:0000256" key="2">
    <source>
        <dbReference type="ARBA" id="ARBA00022670"/>
    </source>
</evidence>
<dbReference type="InterPro" id="IPR036852">
    <property type="entry name" value="Peptidase_S8/S53_dom_sf"/>
</dbReference>
<organism evidence="9 10">
    <name type="scientific">Massilia niabensis</name>
    <dbReference type="NCBI Taxonomy" id="544910"/>
    <lineage>
        <taxon>Bacteria</taxon>
        <taxon>Pseudomonadati</taxon>
        <taxon>Pseudomonadota</taxon>
        <taxon>Betaproteobacteria</taxon>
        <taxon>Burkholderiales</taxon>
        <taxon>Oxalobacteraceae</taxon>
        <taxon>Telluria group</taxon>
        <taxon>Massilia</taxon>
    </lineage>
</organism>
<dbReference type="InterPro" id="IPR050131">
    <property type="entry name" value="Peptidase_S8_subtilisin-like"/>
</dbReference>
<dbReference type="InterPro" id="IPR015500">
    <property type="entry name" value="Peptidase_S8_subtilisin-rel"/>
</dbReference>
<evidence type="ECO:0000256" key="6">
    <source>
        <dbReference type="SAM" id="MobiDB-lite"/>
    </source>
</evidence>
<accession>A0ABW0LBM8</accession>
<feature type="active site" description="Charge relay system" evidence="5">
    <location>
        <position position="381"/>
    </location>
</feature>
<evidence type="ECO:0000313" key="10">
    <source>
        <dbReference type="Proteomes" id="UP001596050"/>
    </source>
</evidence>
<sequence length="443" mass="45420">MKPRRPLPGCLLIAALALCSAGAAHAQLRLPSMNLPQSLPQLGQPGLENLVRPAERLLDRAVPGELGLLRLGQVDELLRRHRDVLERDPRGEPVVRREIVATSPTPAVLREAAAIGFEVVREQHFEELGESLVVLRAPAGMATTDALARLRSLDPQASFDFNHVYLGGSGAPPDGGGAGGEAAGGGAPERAQGRVGLIDSGVDTAHPVFADATIEQFGCGGRQHPAPHGTAVAALMIGRAERFRGAAPGTRLYAADIYCDGPTGGSADKIAAALAWMAKQRVGVVNLSLVGPANATLGRMVAALVGRGHLLVAAVGNDGPAAPPLYPASYPGVVGVSAVDRQGRPLPEAARGPQVMFAAPGSQMVSAAPGAPPYRQVRGTSFAAPIVAALLAQSLPEPGRDTAPRALAALARQAVRGDAAAVSNATGHGVVGAALRVDPARFR</sequence>
<feature type="active site" description="Charge relay system" evidence="5">
    <location>
        <position position="199"/>
    </location>
</feature>
<feature type="active site" description="Charge relay system" evidence="5">
    <location>
        <position position="228"/>
    </location>
</feature>
<dbReference type="RefSeq" id="WP_379786235.1">
    <property type="nucleotide sequence ID" value="NZ_JBHSMU010000018.1"/>
</dbReference>
<keyword evidence="3 5" id="KW-0378">Hydrolase</keyword>
<keyword evidence="10" id="KW-1185">Reference proteome</keyword>
<dbReference type="PANTHER" id="PTHR43806:SF11">
    <property type="entry name" value="CEREVISIN-RELATED"/>
    <property type="match status" value="1"/>
</dbReference>
<dbReference type="Pfam" id="PF00082">
    <property type="entry name" value="Peptidase_S8"/>
    <property type="match status" value="1"/>
</dbReference>
<evidence type="ECO:0000256" key="7">
    <source>
        <dbReference type="SAM" id="SignalP"/>
    </source>
</evidence>
<gene>
    <name evidence="9" type="ORF">ACFPN5_23305</name>
</gene>
<dbReference type="CDD" id="cd05561">
    <property type="entry name" value="Peptidases_S8_4"/>
    <property type="match status" value="1"/>
</dbReference>
<evidence type="ECO:0000313" key="9">
    <source>
        <dbReference type="EMBL" id="MFC5462746.1"/>
    </source>
</evidence>
<feature type="domain" description="Peptidase S8/S53" evidence="8">
    <location>
        <begin position="195"/>
        <end position="429"/>
    </location>
</feature>
<dbReference type="PROSITE" id="PS51892">
    <property type="entry name" value="SUBTILASE"/>
    <property type="match status" value="1"/>
</dbReference>
<dbReference type="InterPro" id="IPR000209">
    <property type="entry name" value="Peptidase_S8/S53_dom"/>
</dbReference>
<dbReference type="SUPFAM" id="SSF52743">
    <property type="entry name" value="Subtilisin-like"/>
    <property type="match status" value="1"/>
</dbReference>
<dbReference type="PROSITE" id="PS00138">
    <property type="entry name" value="SUBTILASE_SER"/>
    <property type="match status" value="1"/>
</dbReference>
<evidence type="ECO:0000256" key="5">
    <source>
        <dbReference type="PROSITE-ProRule" id="PRU01240"/>
    </source>
</evidence>
<protein>
    <submittedName>
        <fullName evidence="9">S8 family serine peptidase</fullName>
    </submittedName>
</protein>
<dbReference type="PANTHER" id="PTHR43806">
    <property type="entry name" value="PEPTIDASE S8"/>
    <property type="match status" value="1"/>
</dbReference>
<comment type="caution">
    <text evidence="9">The sequence shown here is derived from an EMBL/GenBank/DDBJ whole genome shotgun (WGS) entry which is preliminary data.</text>
</comment>
<dbReference type="PRINTS" id="PR00723">
    <property type="entry name" value="SUBTILISIN"/>
</dbReference>
<keyword evidence="4 5" id="KW-0720">Serine protease</keyword>
<feature type="compositionally biased region" description="Gly residues" evidence="6">
    <location>
        <begin position="170"/>
        <end position="187"/>
    </location>
</feature>
<dbReference type="InterPro" id="IPR023828">
    <property type="entry name" value="Peptidase_S8_Ser-AS"/>
</dbReference>
<evidence type="ECO:0000256" key="3">
    <source>
        <dbReference type="ARBA" id="ARBA00022801"/>
    </source>
</evidence>
<feature type="chain" id="PRO_5045259952" evidence="7">
    <location>
        <begin position="27"/>
        <end position="443"/>
    </location>
</feature>
<keyword evidence="7" id="KW-0732">Signal</keyword>
<evidence type="ECO:0000256" key="4">
    <source>
        <dbReference type="ARBA" id="ARBA00022825"/>
    </source>
</evidence>
<feature type="region of interest" description="Disordered" evidence="6">
    <location>
        <begin position="170"/>
        <end position="192"/>
    </location>
</feature>
<proteinExistence type="inferred from homology"/>
<evidence type="ECO:0000259" key="8">
    <source>
        <dbReference type="Pfam" id="PF00082"/>
    </source>
</evidence>
<feature type="signal peptide" evidence="7">
    <location>
        <begin position="1"/>
        <end position="26"/>
    </location>
</feature>